<dbReference type="EMBL" id="BGZK01000243">
    <property type="protein sequence ID" value="GBP31260.1"/>
    <property type="molecule type" value="Genomic_DNA"/>
</dbReference>
<feature type="compositionally biased region" description="Basic and acidic residues" evidence="1">
    <location>
        <begin position="70"/>
        <end position="82"/>
    </location>
</feature>
<evidence type="ECO:0000313" key="3">
    <source>
        <dbReference type="Proteomes" id="UP000299102"/>
    </source>
</evidence>
<name>A0A4C1UYE7_EUMVA</name>
<feature type="region of interest" description="Disordered" evidence="1">
    <location>
        <begin position="1"/>
        <end position="48"/>
    </location>
</feature>
<proteinExistence type="predicted"/>
<accession>A0A4C1UYE7</accession>
<feature type="region of interest" description="Disordered" evidence="1">
    <location>
        <begin position="60"/>
        <end position="82"/>
    </location>
</feature>
<dbReference type="Proteomes" id="UP000299102">
    <property type="component" value="Unassembled WGS sequence"/>
</dbReference>
<protein>
    <submittedName>
        <fullName evidence="2">Uncharacterized protein</fullName>
    </submittedName>
</protein>
<keyword evidence="3" id="KW-1185">Reference proteome</keyword>
<sequence>MGPTRLPPTPEEEEPPPTLISRSEPKASEPSSPAACDTNSSSSEQVRSHVKLYSPGRRAFAWRPAPGGLARDDRRLLTDRSR</sequence>
<gene>
    <name evidence="2" type="ORF">EVAR_21541_1</name>
</gene>
<evidence type="ECO:0000256" key="1">
    <source>
        <dbReference type="SAM" id="MobiDB-lite"/>
    </source>
</evidence>
<dbReference type="AlphaFoldDB" id="A0A4C1UYE7"/>
<evidence type="ECO:0000313" key="2">
    <source>
        <dbReference type="EMBL" id="GBP31260.1"/>
    </source>
</evidence>
<reference evidence="2 3" key="1">
    <citation type="journal article" date="2019" name="Commun. Biol.">
        <title>The bagworm genome reveals a unique fibroin gene that provides high tensile strength.</title>
        <authorList>
            <person name="Kono N."/>
            <person name="Nakamura H."/>
            <person name="Ohtoshi R."/>
            <person name="Tomita M."/>
            <person name="Numata K."/>
            <person name="Arakawa K."/>
        </authorList>
    </citation>
    <scope>NUCLEOTIDE SEQUENCE [LARGE SCALE GENOMIC DNA]</scope>
</reference>
<comment type="caution">
    <text evidence="2">The sequence shown here is derived from an EMBL/GenBank/DDBJ whole genome shotgun (WGS) entry which is preliminary data.</text>
</comment>
<organism evidence="2 3">
    <name type="scientific">Eumeta variegata</name>
    <name type="common">Bagworm moth</name>
    <name type="synonym">Eumeta japonica</name>
    <dbReference type="NCBI Taxonomy" id="151549"/>
    <lineage>
        <taxon>Eukaryota</taxon>
        <taxon>Metazoa</taxon>
        <taxon>Ecdysozoa</taxon>
        <taxon>Arthropoda</taxon>
        <taxon>Hexapoda</taxon>
        <taxon>Insecta</taxon>
        <taxon>Pterygota</taxon>
        <taxon>Neoptera</taxon>
        <taxon>Endopterygota</taxon>
        <taxon>Lepidoptera</taxon>
        <taxon>Glossata</taxon>
        <taxon>Ditrysia</taxon>
        <taxon>Tineoidea</taxon>
        <taxon>Psychidae</taxon>
        <taxon>Oiketicinae</taxon>
        <taxon>Eumeta</taxon>
    </lineage>
</organism>